<dbReference type="SUPFAM" id="SSF50447">
    <property type="entry name" value="Translation proteins"/>
    <property type="match status" value="1"/>
</dbReference>
<dbReference type="InterPro" id="IPR018163">
    <property type="entry name" value="Thr/Ala-tRNA-synth_IIc_edit"/>
</dbReference>
<dbReference type="PATRIC" id="fig|1268635.3.peg.1362"/>
<evidence type="ECO:0000256" key="2">
    <source>
        <dbReference type="ARBA" id="ARBA00022833"/>
    </source>
</evidence>
<dbReference type="SUPFAM" id="SSF55186">
    <property type="entry name" value="ThrRS/AlaRS common domain"/>
    <property type="match status" value="1"/>
</dbReference>
<dbReference type="Gene3D" id="2.40.30.130">
    <property type="match status" value="1"/>
</dbReference>
<organism evidence="3 4">
    <name type="scientific">Legionella oakridgensis ATCC 33761 = DSM 21215</name>
    <dbReference type="NCBI Taxonomy" id="1268635"/>
    <lineage>
        <taxon>Bacteria</taxon>
        <taxon>Pseudomonadati</taxon>
        <taxon>Pseudomonadota</taxon>
        <taxon>Gammaproteobacteria</taxon>
        <taxon>Legionellales</taxon>
        <taxon>Legionellaceae</taxon>
        <taxon>Legionella</taxon>
    </lineage>
</organism>
<dbReference type="Proteomes" id="UP000018838">
    <property type="component" value="Chromosome"/>
</dbReference>
<dbReference type="STRING" id="1268635.Loa_01351"/>
<dbReference type="GO" id="GO:0002161">
    <property type="term" value="F:aminoacyl-tRNA deacylase activity"/>
    <property type="evidence" value="ECO:0007669"/>
    <property type="project" value="UniProtKB-ARBA"/>
</dbReference>
<reference evidence="3 4" key="1">
    <citation type="journal article" date="2013" name="Int. J. Med. Microbiol.">
        <title>Legionella oakridgensis ATCC 33761 genome sequence and phenotypic characterization reveals its replication capacity in amoebae.</title>
        <authorList>
            <person name="Brzuszkiewicz E."/>
            <person name="Schulz T."/>
            <person name="Rydzewski K."/>
            <person name="Daniel R."/>
            <person name="Gillmaier N."/>
            <person name="Dittmann C."/>
            <person name="Holland G."/>
            <person name="Schunder E."/>
            <person name="Lautner M."/>
            <person name="Eisenreich W."/>
            <person name="Luck C."/>
            <person name="Heuner K."/>
        </authorList>
    </citation>
    <scope>NUCLEOTIDE SEQUENCE [LARGE SCALE GENOMIC DNA]</scope>
    <source>
        <strain>OR-10</strain>
        <strain evidence="4">ATCC 33761</strain>
    </source>
</reference>
<accession>W0BER3</accession>
<dbReference type="Gene3D" id="3.30.980.10">
    <property type="entry name" value="Threonyl-trna Synthetase, Chain A, domain 2"/>
    <property type="match status" value="1"/>
</dbReference>
<keyword evidence="1" id="KW-0479">Metal-binding</keyword>
<keyword evidence="4" id="KW-1185">Reference proteome</keyword>
<evidence type="ECO:0000313" key="3">
    <source>
        <dbReference type="EMBL" id="AHE66904.1"/>
    </source>
</evidence>
<evidence type="ECO:0000256" key="1">
    <source>
        <dbReference type="ARBA" id="ARBA00022723"/>
    </source>
</evidence>
<dbReference type="InterPro" id="IPR051335">
    <property type="entry name" value="Alanyl-tRNA_Editing_Enzymes"/>
</dbReference>
<proteinExistence type="predicted"/>
<dbReference type="eggNOG" id="COG2872">
    <property type="taxonomic scope" value="Bacteria"/>
</dbReference>
<dbReference type="AlphaFoldDB" id="W0BER3"/>
<dbReference type="PANTHER" id="PTHR43462">
    <property type="entry name" value="ALANYL-TRNA EDITING PROTEIN"/>
    <property type="match status" value="1"/>
</dbReference>
<name>W0BER3_9GAMM</name>
<dbReference type="PANTHER" id="PTHR43462:SF1">
    <property type="entry name" value="ALANYL-TRNA EDITING PROTEIN AARSD1"/>
    <property type="match status" value="1"/>
</dbReference>
<protein>
    <submittedName>
        <fullName evidence="3">Uncharacterized protein</fullName>
    </submittedName>
</protein>
<keyword evidence="2" id="KW-0862">Zinc</keyword>
<dbReference type="GO" id="GO:0046872">
    <property type="term" value="F:metal ion binding"/>
    <property type="evidence" value="ECO:0007669"/>
    <property type="project" value="UniProtKB-KW"/>
</dbReference>
<dbReference type="HOGENOM" id="CLU_1538198_0_0_6"/>
<dbReference type="EMBL" id="CP004006">
    <property type="protein sequence ID" value="AHE66904.1"/>
    <property type="molecule type" value="Genomic_DNA"/>
</dbReference>
<dbReference type="InterPro" id="IPR009000">
    <property type="entry name" value="Transl_B-barrel_sf"/>
</dbReference>
<gene>
    <name evidence="3" type="ORF">Loa_01351</name>
</gene>
<evidence type="ECO:0000313" key="4">
    <source>
        <dbReference type="Proteomes" id="UP000018838"/>
    </source>
</evidence>
<sequence length="174" mass="20289">MRKLFWTDPYQRHLITTVLTVDDNRVLFDDTIAFSFSGGQESDRAYINGLAVIHSEMIGNLIYYILPDNHALTPGDTVAMEIDWPRRYRLMRLHFAAELVLELMTQMFGIKKIGAHIGETKARIDFFTIKIFLISLNMYWLNIMKSSWKTNQLIQVFLILSSNDVFGKFMVFPK</sequence>
<dbReference type="KEGG" id="lok:Loa_01351"/>
<dbReference type="GO" id="GO:0000166">
    <property type="term" value="F:nucleotide binding"/>
    <property type="evidence" value="ECO:0007669"/>
    <property type="project" value="InterPro"/>
</dbReference>